<protein>
    <submittedName>
        <fullName evidence="3">IS3 family transposase</fullName>
    </submittedName>
</protein>
<dbReference type="SUPFAM" id="SSF53098">
    <property type="entry name" value="Ribonuclease H-like"/>
    <property type="match status" value="1"/>
</dbReference>
<dbReference type="PANTHER" id="PTHR46889:SF4">
    <property type="entry name" value="TRANSPOSASE INSO FOR INSERTION SEQUENCE ELEMENT IS911B-RELATED"/>
    <property type="match status" value="1"/>
</dbReference>
<proteinExistence type="predicted"/>
<name>A0A849AER0_9ACTN</name>
<feature type="domain" description="Integrase catalytic" evidence="2">
    <location>
        <begin position="136"/>
        <end position="236"/>
    </location>
</feature>
<comment type="function">
    <text evidence="1">Involved in the transposition of the insertion sequence.</text>
</comment>
<dbReference type="InterPro" id="IPR036397">
    <property type="entry name" value="RNaseH_sf"/>
</dbReference>
<evidence type="ECO:0000256" key="1">
    <source>
        <dbReference type="ARBA" id="ARBA00002286"/>
    </source>
</evidence>
<dbReference type="InterPro" id="IPR048020">
    <property type="entry name" value="Transpos_IS3"/>
</dbReference>
<dbReference type="EMBL" id="JABEND010000021">
    <property type="protein sequence ID" value="NNG37658.1"/>
    <property type="molecule type" value="Genomic_DNA"/>
</dbReference>
<dbReference type="RefSeq" id="WP_171201358.1">
    <property type="nucleotide sequence ID" value="NZ_JABEND010000021.1"/>
</dbReference>
<dbReference type="InterPro" id="IPR025948">
    <property type="entry name" value="HTH-like_dom"/>
</dbReference>
<feature type="non-terminal residue" evidence="3">
    <location>
        <position position="236"/>
    </location>
</feature>
<evidence type="ECO:0000259" key="2">
    <source>
        <dbReference type="PROSITE" id="PS50994"/>
    </source>
</evidence>
<evidence type="ECO:0000313" key="3">
    <source>
        <dbReference type="EMBL" id="NNG37658.1"/>
    </source>
</evidence>
<organism evidence="3 4">
    <name type="scientific">Nakamurella aerolata</name>
    <dbReference type="NCBI Taxonomy" id="1656892"/>
    <lineage>
        <taxon>Bacteria</taxon>
        <taxon>Bacillati</taxon>
        <taxon>Actinomycetota</taxon>
        <taxon>Actinomycetes</taxon>
        <taxon>Nakamurellales</taxon>
        <taxon>Nakamurellaceae</taxon>
        <taxon>Nakamurella</taxon>
    </lineage>
</organism>
<dbReference type="InterPro" id="IPR012337">
    <property type="entry name" value="RNaseH-like_sf"/>
</dbReference>
<dbReference type="GO" id="GO:0015074">
    <property type="term" value="P:DNA integration"/>
    <property type="evidence" value="ECO:0007669"/>
    <property type="project" value="InterPro"/>
</dbReference>
<dbReference type="NCBIfam" id="NF033516">
    <property type="entry name" value="transpos_IS3"/>
    <property type="match status" value="1"/>
</dbReference>
<dbReference type="Pfam" id="PF00665">
    <property type="entry name" value="rve"/>
    <property type="match status" value="1"/>
</dbReference>
<reference evidence="3 4" key="1">
    <citation type="submission" date="2020-05" db="EMBL/GenBank/DDBJ databases">
        <title>Nakamurella sp. DB0629 isolated from air conditioner.</title>
        <authorList>
            <person name="Kim D.H."/>
            <person name="Kim D.-U."/>
        </authorList>
    </citation>
    <scope>NUCLEOTIDE SEQUENCE [LARGE SCALE GENOMIC DNA]</scope>
    <source>
        <strain evidence="3 4">DB0629</strain>
    </source>
</reference>
<accession>A0A849AER0</accession>
<dbReference type="Gene3D" id="3.30.420.10">
    <property type="entry name" value="Ribonuclease H-like superfamily/Ribonuclease H"/>
    <property type="match status" value="1"/>
</dbReference>
<dbReference type="AlphaFoldDB" id="A0A849AER0"/>
<dbReference type="GO" id="GO:0003676">
    <property type="term" value="F:nucleic acid binding"/>
    <property type="evidence" value="ECO:0007669"/>
    <property type="project" value="InterPro"/>
</dbReference>
<dbReference type="InterPro" id="IPR001584">
    <property type="entry name" value="Integrase_cat-core"/>
</dbReference>
<dbReference type="Pfam" id="PF13276">
    <property type="entry name" value="HTH_21"/>
    <property type="match status" value="1"/>
</dbReference>
<dbReference type="PANTHER" id="PTHR46889">
    <property type="entry name" value="TRANSPOSASE INSF FOR INSERTION SEQUENCE IS3B-RELATED"/>
    <property type="match status" value="1"/>
</dbReference>
<gene>
    <name evidence="3" type="ORF">HKD39_18545</name>
</gene>
<dbReference type="Proteomes" id="UP000562984">
    <property type="component" value="Unassembled WGS sequence"/>
</dbReference>
<keyword evidence="4" id="KW-1185">Reference proteome</keyword>
<comment type="caution">
    <text evidence="3">The sequence shown here is derived from an EMBL/GenBank/DDBJ whole genome shotgun (WGS) entry which is preliminary data.</text>
</comment>
<evidence type="ECO:0000313" key="4">
    <source>
        <dbReference type="Proteomes" id="UP000562984"/>
    </source>
</evidence>
<dbReference type="PROSITE" id="PS50994">
    <property type="entry name" value="INTEGRASE"/>
    <property type="match status" value="1"/>
</dbReference>
<sequence>MIVEFIDAQRRCGHRISLVCNVLATLGVIFSERAYRKARSRPPAARTVADAVVVEALLATRRPDEVTGALPRERFYGRRKMTRWLRRQGLVVSFCQVDRLMRQEGLRGLRRGRQQVTTRRCGAHDAAGDLLDRNFTAAIPDQAWIADLTYVSSWSGWCYTAFVVDVFAQRILGWAIASAMTEKLVRDAVNMAVWQRAHQGRPIGQQVIHHSDKGAQYTAVRFGETLALHGMQPSTG</sequence>
<dbReference type="InterPro" id="IPR050900">
    <property type="entry name" value="Transposase_IS3/IS150/IS904"/>
</dbReference>